<dbReference type="AlphaFoldDB" id="A0A9N9TTN9"/>
<evidence type="ECO:0000256" key="1">
    <source>
        <dbReference type="ARBA" id="ARBA00010343"/>
    </source>
</evidence>
<sequence length="200" mass="22702">MSLVSIRSLNKFLTFLNILCFRCYCYRGITPFLLNTLNKSATMVKRKRMPSKNTSSSSTGDSQHASVRSLPSKSTNASKRDSRKVIRPKKKYPTTLYCLGNKKYNVYNTVLKQIKKLQSSTANLIPKLPFCRLIREILMEHSQVAHHIQLDALRALQEAAEMFLTNLFTDANKLAGHAKRVTIYPIDIQLALNLRGEPAL</sequence>
<name>A0A9N9TTN9_PHYSR</name>
<comment type="similarity">
    <text evidence="1">Belongs to the histone H3 family.</text>
</comment>
<dbReference type="OrthoDB" id="420022at2759"/>
<dbReference type="SUPFAM" id="SSF47113">
    <property type="entry name" value="Histone-fold"/>
    <property type="match status" value="1"/>
</dbReference>
<dbReference type="PANTHER" id="PTHR11426">
    <property type="entry name" value="HISTONE H3"/>
    <property type="match status" value="1"/>
</dbReference>
<accession>A0A9N9TTN9</accession>
<dbReference type="InterPro" id="IPR009072">
    <property type="entry name" value="Histone-fold"/>
</dbReference>
<dbReference type="GO" id="GO:0046982">
    <property type="term" value="F:protein heterodimerization activity"/>
    <property type="evidence" value="ECO:0007669"/>
    <property type="project" value="InterPro"/>
</dbReference>
<proteinExistence type="inferred from homology"/>
<evidence type="ECO:0000313" key="5">
    <source>
        <dbReference type="Proteomes" id="UP001153712"/>
    </source>
</evidence>
<feature type="compositionally biased region" description="Low complexity" evidence="2">
    <location>
        <begin position="51"/>
        <end position="66"/>
    </location>
</feature>
<keyword evidence="5" id="KW-1185">Reference proteome</keyword>
<evidence type="ECO:0000259" key="3">
    <source>
        <dbReference type="Pfam" id="PF00125"/>
    </source>
</evidence>
<evidence type="ECO:0000256" key="2">
    <source>
        <dbReference type="SAM" id="MobiDB-lite"/>
    </source>
</evidence>
<protein>
    <recommendedName>
        <fullName evidence="3">Core Histone H2A/H2B/H3 domain-containing protein</fullName>
    </recommendedName>
</protein>
<reference evidence="4" key="1">
    <citation type="submission" date="2022-01" db="EMBL/GenBank/DDBJ databases">
        <authorList>
            <person name="King R."/>
        </authorList>
    </citation>
    <scope>NUCLEOTIDE SEQUENCE</scope>
</reference>
<dbReference type="SMART" id="SM00428">
    <property type="entry name" value="H3"/>
    <property type="match status" value="1"/>
</dbReference>
<feature type="domain" description="Core Histone H2A/H2B/H3" evidence="3">
    <location>
        <begin position="111"/>
        <end position="193"/>
    </location>
</feature>
<feature type="region of interest" description="Disordered" evidence="2">
    <location>
        <begin position="45"/>
        <end position="85"/>
    </location>
</feature>
<dbReference type="Gene3D" id="1.10.20.10">
    <property type="entry name" value="Histone, subunit A"/>
    <property type="match status" value="1"/>
</dbReference>
<dbReference type="Proteomes" id="UP001153712">
    <property type="component" value="Chromosome 5"/>
</dbReference>
<evidence type="ECO:0000313" key="4">
    <source>
        <dbReference type="EMBL" id="CAG9862588.1"/>
    </source>
</evidence>
<gene>
    <name evidence="4" type="ORF">PHYEVI_LOCUS8898</name>
</gene>
<dbReference type="EMBL" id="OU900098">
    <property type="protein sequence ID" value="CAG9862588.1"/>
    <property type="molecule type" value="Genomic_DNA"/>
</dbReference>
<dbReference type="CDD" id="cd22911">
    <property type="entry name" value="HFD_H3"/>
    <property type="match status" value="1"/>
</dbReference>
<dbReference type="InterPro" id="IPR000164">
    <property type="entry name" value="Histone_H3/CENP-A"/>
</dbReference>
<organism evidence="4 5">
    <name type="scientific">Phyllotreta striolata</name>
    <name type="common">Striped flea beetle</name>
    <name type="synonym">Crioceris striolata</name>
    <dbReference type="NCBI Taxonomy" id="444603"/>
    <lineage>
        <taxon>Eukaryota</taxon>
        <taxon>Metazoa</taxon>
        <taxon>Ecdysozoa</taxon>
        <taxon>Arthropoda</taxon>
        <taxon>Hexapoda</taxon>
        <taxon>Insecta</taxon>
        <taxon>Pterygota</taxon>
        <taxon>Neoptera</taxon>
        <taxon>Endopterygota</taxon>
        <taxon>Coleoptera</taxon>
        <taxon>Polyphaga</taxon>
        <taxon>Cucujiformia</taxon>
        <taxon>Chrysomeloidea</taxon>
        <taxon>Chrysomelidae</taxon>
        <taxon>Galerucinae</taxon>
        <taxon>Alticini</taxon>
        <taxon>Phyllotreta</taxon>
    </lineage>
</organism>
<dbReference type="GO" id="GO:0030527">
    <property type="term" value="F:structural constituent of chromatin"/>
    <property type="evidence" value="ECO:0007669"/>
    <property type="project" value="InterPro"/>
</dbReference>
<dbReference type="Pfam" id="PF00125">
    <property type="entry name" value="Histone"/>
    <property type="match status" value="1"/>
</dbReference>
<dbReference type="GO" id="GO:0000786">
    <property type="term" value="C:nucleosome"/>
    <property type="evidence" value="ECO:0007669"/>
    <property type="project" value="InterPro"/>
</dbReference>
<dbReference type="InterPro" id="IPR007125">
    <property type="entry name" value="H2A/H2B/H3"/>
</dbReference>
<dbReference type="GO" id="GO:0003677">
    <property type="term" value="F:DNA binding"/>
    <property type="evidence" value="ECO:0007669"/>
    <property type="project" value="InterPro"/>
</dbReference>